<evidence type="ECO:0000313" key="4">
    <source>
        <dbReference type="Proteomes" id="UP000500767"/>
    </source>
</evidence>
<dbReference type="Pfam" id="PF08401">
    <property type="entry name" value="ArdcN"/>
    <property type="match status" value="1"/>
</dbReference>
<dbReference type="PIRSF" id="PIRSF037112">
    <property type="entry name" value="Antirestriction_ArdC"/>
    <property type="match status" value="1"/>
</dbReference>
<protein>
    <submittedName>
        <fullName evidence="3">DUF1738 domain-containing protein</fullName>
    </submittedName>
</protein>
<name>A0A6M8I091_9PROT</name>
<dbReference type="InterPro" id="IPR013610">
    <property type="entry name" value="ArdC_N"/>
</dbReference>
<dbReference type="Pfam" id="PF18818">
    <property type="entry name" value="MPTase-PolyVal"/>
    <property type="match status" value="1"/>
</dbReference>
<gene>
    <name evidence="3" type="ORF">HN018_28225</name>
</gene>
<dbReference type="InterPro" id="IPR017113">
    <property type="entry name" value="Antirestriction_ArdC"/>
</dbReference>
<evidence type="ECO:0000259" key="2">
    <source>
        <dbReference type="Pfam" id="PF18818"/>
    </source>
</evidence>
<keyword evidence="4" id="KW-1185">Reference proteome</keyword>
<evidence type="ECO:0000313" key="3">
    <source>
        <dbReference type="EMBL" id="QKE94012.1"/>
    </source>
</evidence>
<dbReference type="EMBL" id="CP053714">
    <property type="protein sequence ID" value="QKE94012.1"/>
    <property type="molecule type" value="Genomic_DNA"/>
</dbReference>
<organism evidence="3 4">
    <name type="scientific">Lichenicola cladoniae</name>
    <dbReference type="NCBI Taxonomy" id="1484109"/>
    <lineage>
        <taxon>Bacteria</taxon>
        <taxon>Pseudomonadati</taxon>
        <taxon>Pseudomonadota</taxon>
        <taxon>Alphaproteobacteria</taxon>
        <taxon>Acetobacterales</taxon>
        <taxon>Acetobacteraceae</taxon>
        <taxon>Lichenicola</taxon>
    </lineage>
</organism>
<dbReference type="AlphaFoldDB" id="A0A6M8I091"/>
<keyword evidence="3" id="KW-0614">Plasmid</keyword>
<dbReference type="RefSeq" id="WP_171837889.1">
    <property type="nucleotide sequence ID" value="NZ_CP053714.1"/>
</dbReference>
<feature type="domain" description="N-terminal" evidence="1">
    <location>
        <begin position="8"/>
        <end position="126"/>
    </location>
</feature>
<dbReference type="GO" id="GO:0003697">
    <property type="term" value="F:single-stranded DNA binding"/>
    <property type="evidence" value="ECO:0007669"/>
    <property type="project" value="InterPro"/>
</dbReference>
<geneLocation type="plasmid" evidence="3 4">
    <name>unnamed7</name>
</geneLocation>
<dbReference type="InterPro" id="IPR041459">
    <property type="entry name" value="MPTase-PolyVal"/>
</dbReference>
<evidence type="ECO:0000259" key="1">
    <source>
        <dbReference type="Pfam" id="PF08401"/>
    </source>
</evidence>
<sequence>MSIEARRDIYQAITDKVIADLERGVRPWHHPWAGGKATSGRPLRANGIPYQGINVVLLWIEASLKGYRSTTWMTFKQALAAGGCVRKGEKGSMVVYADAITKTETDAATGDETGRRIPFLKSYTVFNVGQIDGLPAAPAVIEPTDRLTEADRIEAAEAFFRAVGARIEHGGTRAFYRPAVDGITMPPFAAFESPARYYSTLGHEHVHWTGHGTRLDRLDEVFRKKEGYAREELTAELGSAFLCADLGLEDQPREDHADYVAIWLKVLREDKRAVITAAGAASRALAFLHDRAGILAQADDIEAA</sequence>
<dbReference type="KEGG" id="lck:HN018_28225"/>
<feature type="domain" description="Polyvalent protein metallopeptidase" evidence="2">
    <location>
        <begin position="154"/>
        <end position="278"/>
    </location>
</feature>
<dbReference type="Proteomes" id="UP000500767">
    <property type="component" value="Plasmid unnamed7"/>
</dbReference>
<proteinExistence type="predicted"/>
<reference evidence="3 4" key="1">
    <citation type="journal article" date="2014" name="World J. Microbiol. Biotechnol.">
        <title>Biodiversity and physiological characteristics of Antarctic and Arctic lichens-associated bacteria.</title>
        <authorList>
            <person name="Lee Y.M."/>
            <person name="Kim E.H."/>
            <person name="Lee H.K."/>
            <person name="Hong S.G."/>
        </authorList>
    </citation>
    <scope>NUCLEOTIDE SEQUENCE [LARGE SCALE GENOMIC DNA]</scope>
    <source>
        <strain evidence="3 4">PAMC 26569</strain>
        <plasmid evidence="3">unnamed7</plasmid>
    </source>
</reference>
<accession>A0A6M8I091</accession>